<gene>
    <name evidence="3" type="ORF">V6N12_015477</name>
</gene>
<evidence type="ECO:0000256" key="1">
    <source>
        <dbReference type="ARBA" id="ARBA00022741"/>
    </source>
</evidence>
<dbReference type="Pfam" id="PF00012">
    <property type="entry name" value="HSP70"/>
    <property type="match status" value="1"/>
</dbReference>
<accession>A0ABR2DR77</accession>
<protein>
    <submittedName>
        <fullName evidence="3">Uncharacterized protein</fullName>
    </submittedName>
</protein>
<proteinExistence type="predicted"/>
<dbReference type="EMBL" id="JBBPBM010000024">
    <property type="protein sequence ID" value="KAK8542899.1"/>
    <property type="molecule type" value="Genomic_DNA"/>
</dbReference>
<evidence type="ECO:0000313" key="3">
    <source>
        <dbReference type="EMBL" id="KAK8542899.1"/>
    </source>
</evidence>
<keyword evidence="4" id="KW-1185">Reference proteome</keyword>
<dbReference type="Proteomes" id="UP001472677">
    <property type="component" value="Unassembled WGS sequence"/>
</dbReference>
<evidence type="ECO:0000256" key="2">
    <source>
        <dbReference type="ARBA" id="ARBA00022840"/>
    </source>
</evidence>
<keyword evidence="2" id="KW-0067">ATP-binding</keyword>
<keyword evidence="1" id="KW-0547">Nucleotide-binding</keyword>
<comment type="caution">
    <text evidence="3">The sequence shown here is derived from an EMBL/GenBank/DDBJ whole genome shotgun (WGS) entry which is preliminary data.</text>
</comment>
<dbReference type="InterPro" id="IPR013126">
    <property type="entry name" value="Hsp_70_fam"/>
</dbReference>
<reference evidence="3 4" key="1">
    <citation type="journal article" date="2024" name="G3 (Bethesda)">
        <title>Genome assembly of Hibiscus sabdariffa L. provides insights into metabolisms of medicinal natural products.</title>
        <authorList>
            <person name="Kim T."/>
        </authorList>
    </citation>
    <scope>NUCLEOTIDE SEQUENCE [LARGE SCALE GENOMIC DNA]</scope>
    <source>
        <strain evidence="3">TK-2024</strain>
        <tissue evidence="3">Old leaves</tissue>
    </source>
</reference>
<evidence type="ECO:0000313" key="4">
    <source>
        <dbReference type="Proteomes" id="UP001472677"/>
    </source>
</evidence>
<sequence length="156" mass="17228">MRVALTLKLYLQNVILKSDNENLIKRLNFGVQSFLVKSVIVMDILEVFKCFAKLTCASYSCFYLTGNENGKASLVISAMVRWASLARPFCSRPVGNDVIGIDSVTTNSCVSVMDGTNARVIENAERARTSLSVKKKRGANRWNNMGFGHGGRKGTR</sequence>
<organism evidence="3 4">
    <name type="scientific">Hibiscus sabdariffa</name>
    <name type="common">roselle</name>
    <dbReference type="NCBI Taxonomy" id="183260"/>
    <lineage>
        <taxon>Eukaryota</taxon>
        <taxon>Viridiplantae</taxon>
        <taxon>Streptophyta</taxon>
        <taxon>Embryophyta</taxon>
        <taxon>Tracheophyta</taxon>
        <taxon>Spermatophyta</taxon>
        <taxon>Magnoliopsida</taxon>
        <taxon>eudicotyledons</taxon>
        <taxon>Gunneridae</taxon>
        <taxon>Pentapetalae</taxon>
        <taxon>rosids</taxon>
        <taxon>malvids</taxon>
        <taxon>Malvales</taxon>
        <taxon>Malvaceae</taxon>
        <taxon>Malvoideae</taxon>
        <taxon>Hibiscus</taxon>
    </lineage>
</organism>
<name>A0ABR2DR77_9ROSI</name>
<dbReference type="Gene3D" id="3.30.420.40">
    <property type="match status" value="1"/>
</dbReference>